<dbReference type="PANTHER" id="PTHR34070">
    <property type="entry name" value="ARMADILLO-TYPE FOLD"/>
    <property type="match status" value="1"/>
</dbReference>
<dbReference type="OrthoDB" id="9784740at2"/>
<dbReference type="EMBL" id="JQCA01000043">
    <property type="protein sequence ID" value="KRO04094.1"/>
    <property type="molecule type" value="Genomic_DNA"/>
</dbReference>
<dbReference type="InterPro" id="IPR014825">
    <property type="entry name" value="DNA_alkylation"/>
</dbReference>
<evidence type="ECO:0000313" key="2">
    <source>
        <dbReference type="Proteomes" id="UP000051906"/>
    </source>
</evidence>
<proteinExistence type="predicted"/>
<evidence type="ECO:0000313" key="1">
    <source>
        <dbReference type="EMBL" id="KRO04094.1"/>
    </source>
</evidence>
<reference evidence="1 2" key="1">
    <citation type="journal article" date="2015" name="Genome Announc.">
        <title>Expanding the biotechnology potential of lactobacilli through comparative genomics of 213 strains and associated genera.</title>
        <authorList>
            <person name="Sun Z."/>
            <person name="Harris H.M."/>
            <person name="McCann A."/>
            <person name="Guo C."/>
            <person name="Argimon S."/>
            <person name="Zhang W."/>
            <person name="Yang X."/>
            <person name="Jeffery I.B."/>
            <person name="Cooney J.C."/>
            <person name="Kagawa T.F."/>
            <person name="Liu W."/>
            <person name="Song Y."/>
            <person name="Salvetti E."/>
            <person name="Wrobel A."/>
            <person name="Rasinkangas P."/>
            <person name="Parkhill J."/>
            <person name="Rea M.C."/>
            <person name="O'Sullivan O."/>
            <person name="Ritari J."/>
            <person name="Douillard F.P."/>
            <person name="Paul Ross R."/>
            <person name="Yang R."/>
            <person name="Briner A.E."/>
            <person name="Felis G.E."/>
            <person name="de Vos W.M."/>
            <person name="Barrangou R."/>
            <person name="Klaenhammer T.R."/>
            <person name="Caufield P.W."/>
            <person name="Cui Y."/>
            <person name="Zhang H."/>
            <person name="O'Toole P.W."/>
        </authorList>
    </citation>
    <scope>NUCLEOTIDE SEQUENCE [LARGE SCALE GENOMIC DNA]</scope>
    <source>
        <strain evidence="1 2">DSM 22467</strain>
    </source>
</reference>
<keyword evidence="2" id="KW-1185">Reference proteome</keyword>
<dbReference type="RefSeq" id="WP_057878143.1">
    <property type="nucleotide sequence ID" value="NZ_JQCA01000043.1"/>
</dbReference>
<dbReference type="SUPFAM" id="SSF48371">
    <property type="entry name" value="ARM repeat"/>
    <property type="match status" value="1"/>
</dbReference>
<gene>
    <name evidence="1" type="ORF">IV54_GL001612</name>
</gene>
<dbReference type="CDD" id="cd06561">
    <property type="entry name" value="AlkD_like"/>
    <property type="match status" value="1"/>
</dbReference>
<sequence length="239" mass="27355">MDLTATQWTPASYTEFLTFLESKRNEKAQARATKIVRTNYPLLGISMADLKAWGTAISKGDPMGFLAVAGTEVYEVILVRAYVISRLRLNLPDFVAACDRYFATADCWAICDMAIHFKQVKRYPAEFLATIDRYLQSGQPWLQRSGLVFLLKFYLTPDFRDQAFTRVLSVTSDDYYVQLGQAWFLATAFKDDPDRIYQILETLPVPLVQRTVQKIKSLSRTTPDQKRVLTGILARRRAE</sequence>
<dbReference type="Gene3D" id="1.25.10.90">
    <property type="match status" value="1"/>
</dbReference>
<organism evidence="1 2">
    <name type="scientific">Levilactobacillus paucivorans</name>
    <dbReference type="NCBI Taxonomy" id="616990"/>
    <lineage>
        <taxon>Bacteria</taxon>
        <taxon>Bacillati</taxon>
        <taxon>Bacillota</taxon>
        <taxon>Bacilli</taxon>
        <taxon>Lactobacillales</taxon>
        <taxon>Lactobacillaceae</taxon>
        <taxon>Levilactobacillus</taxon>
    </lineage>
</organism>
<evidence type="ECO:0008006" key="3">
    <source>
        <dbReference type="Google" id="ProtNLM"/>
    </source>
</evidence>
<comment type="caution">
    <text evidence="1">The sequence shown here is derived from an EMBL/GenBank/DDBJ whole genome shotgun (WGS) entry which is preliminary data.</text>
</comment>
<dbReference type="AlphaFoldDB" id="A0A0R2LQQ8"/>
<dbReference type="PANTHER" id="PTHR34070:SF1">
    <property type="entry name" value="DNA ALKYLATION REPAIR PROTEIN"/>
    <property type="match status" value="1"/>
</dbReference>
<accession>A0A0R2LQQ8</accession>
<name>A0A0R2LQQ8_9LACO</name>
<dbReference type="STRING" id="616990.IV54_GL001612"/>
<dbReference type="PATRIC" id="fig|616990.3.peg.1706"/>
<protein>
    <recommendedName>
        <fullName evidence="3">DNA alkylation repair enzyme</fullName>
    </recommendedName>
</protein>
<dbReference type="Pfam" id="PF08713">
    <property type="entry name" value="DNA_alkylation"/>
    <property type="match status" value="1"/>
</dbReference>
<dbReference type="InterPro" id="IPR016024">
    <property type="entry name" value="ARM-type_fold"/>
</dbReference>
<dbReference type="Proteomes" id="UP000051906">
    <property type="component" value="Unassembled WGS sequence"/>
</dbReference>